<dbReference type="AlphaFoldDB" id="A0A1Y5HW67"/>
<organism evidence="3 4">
    <name type="scientific">Oleispira antarctica</name>
    <dbReference type="NCBI Taxonomy" id="188908"/>
    <lineage>
        <taxon>Bacteria</taxon>
        <taxon>Pseudomonadati</taxon>
        <taxon>Pseudomonadota</taxon>
        <taxon>Gammaproteobacteria</taxon>
        <taxon>Oceanospirillales</taxon>
        <taxon>Oceanospirillaceae</taxon>
        <taxon>Oleispira</taxon>
    </lineage>
</organism>
<proteinExistence type="predicted"/>
<dbReference type="SUPFAM" id="SSF52151">
    <property type="entry name" value="FabD/lysophospholipase-like"/>
    <property type="match status" value="1"/>
</dbReference>
<dbReference type="EMBL" id="MABE01000088">
    <property type="protein sequence ID" value="OUS41330.1"/>
    <property type="molecule type" value="Genomic_DNA"/>
</dbReference>
<protein>
    <recommendedName>
        <fullName evidence="2">PNPLA domain-containing protein</fullName>
    </recommendedName>
</protein>
<gene>
    <name evidence="3" type="ORF">A9R00_01440</name>
</gene>
<comment type="caution">
    <text evidence="3">The sequence shown here is derived from an EMBL/GenBank/DDBJ whole genome shotgun (WGS) entry which is preliminary data.</text>
</comment>
<dbReference type="InterPro" id="IPR016035">
    <property type="entry name" value="Acyl_Trfase/lysoPLipase"/>
</dbReference>
<evidence type="ECO:0000259" key="2">
    <source>
        <dbReference type="Pfam" id="PF01734"/>
    </source>
</evidence>
<sequence>DSNEKAEQALVWPTSEQLLSLVMAQAEAKIVDESLENGFIKRMFRPRNWAKFGHRANLMAEVIKKRWGVSAQMKDLPMKPSWIINGATNVTGSRWFVQKDNAGHKMGSHDIGSADASDFPIADAVALSAAYPGVIGPYRLESQNYDWHYAQNDEDNQSLLQSKKGLYLSDGGLYDNLGIEPLFNLEQSSLVYSNTDYLVVSDAGNGLRRQRLAPVWRPLLRTVRLINVINQQVRALRLRTLLSFFDSNPSQGLYIPIGLSFCQWQKDQENKGQNIPQALLDYPFLSLAEVVIAKNCPTSLASLSAEQFERLVRHGYESAMMQFSLKSSESVLGQ</sequence>
<dbReference type="GO" id="GO:0006629">
    <property type="term" value="P:lipid metabolic process"/>
    <property type="evidence" value="ECO:0007669"/>
    <property type="project" value="UniProtKB-KW"/>
</dbReference>
<dbReference type="Pfam" id="PF01734">
    <property type="entry name" value="Patatin"/>
    <property type="match status" value="1"/>
</dbReference>
<feature type="domain" description="PNPLA" evidence="2">
    <location>
        <begin position="35"/>
        <end position="182"/>
    </location>
</feature>
<accession>A0A1Y5HW67</accession>
<dbReference type="Proteomes" id="UP000227088">
    <property type="component" value="Unassembled WGS sequence"/>
</dbReference>
<evidence type="ECO:0000256" key="1">
    <source>
        <dbReference type="ARBA" id="ARBA00023098"/>
    </source>
</evidence>
<dbReference type="InterPro" id="IPR002641">
    <property type="entry name" value="PNPLA_dom"/>
</dbReference>
<feature type="non-terminal residue" evidence="3">
    <location>
        <position position="1"/>
    </location>
</feature>
<evidence type="ECO:0000313" key="4">
    <source>
        <dbReference type="Proteomes" id="UP000227088"/>
    </source>
</evidence>
<dbReference type="Gene3D" id="3.40.1090.10">
    <property type="entry name" value="Cytosolic phospholipase A2 catalytic domain"/>
    <property type="match status" value="1"/>
</dbReference>
<keyword evidence="1" id="KW-0443">Lipid metabolism</keyword>
<reference evidence="4" key="1">
    <citation type="journal article" date="2017" name="Proc. Natl. Acad. Sci. U.S.A.">
        <title>Simulation of Deepwater Horizon oil plume reveals substrate specialization within a complex community of hydrocarbon degraders.</title>
        <authorList>
            <person name="Hu P."/>
            <person name="Dubinsky E.A."/>
            <person name="Probst A.J."/>
            <person name="Wang J."/>
            <person name="Sieber C.M.K."/>
            <person name="Tom L.M."/>
            <person name="Gardinali P."/>
            <person name="Banfield J.F."/>
            <person name="Atlas R.M."/>
            <person name="Andersen G.L."/>
        </authorList>
    </citation>
    <scope>NUCLEOTIDE SEQUENCE [LARGE SCALE GENOMIC DNA]</scope>
</reference>
<name>A0A1Y5HW67_OLEAN</name>
<evidence type="ECO:0000313" key="3">
    <source>
        <dbReference type="EMBL" id="OUS41330.1"/>
    </source>
</evidence>